<feature type="binding site" evidence="7">
    <location>
        <position position="459"/>
    </location>
    <ligand>
        <name>deamido-NAD(+)</name>
        <dbReference type="ChEBI" id="CHEBI:58437"/>
        <note>ligand shared between two neighboring subunits</note>
    </ligand>
</feature>
<evidence type="ECO:0000256" key="6">
    <source>
        <dbReference type="ARBA" id="ARBA00023027"/>
    </source>
</evidence>
<dbReference type="FunFam" id="3.40.50.620:FF:000106">
    <property type="entry name" value="Glutamine-dependent NAD(+) synthetase"/>
    <property type="match status" value="1"/>
</dbReference>
<comment type="function">
    <text evidence="7">Catalyzes the ATP-dependent amidation of deamido-NAD to form NAD. Uses L-glutamine as a nitrogen source.</text>
</comment>
<dbReference type="SUPFAM" id="SSF52402">
    <property type="entry name" value="Adenine nucleotide alpha hydrolases-like"/>
    <property type="match status" value="1"/>
</dbReference>
<feature type="active site" description="For glutaminase activity" evidence="7">
    <location>
        <position position="164"/>
    </location>
</feature>
<dbReference type="Gene3D" id="3.40.50.620">
    <property type="entry name" value="HUPs"/>
    <property type="match status" value="1"/>
</dbReference>
<dbReference type="PANTHER" id="PTHR23090">
    <property type="entry name" value="NH 3 /GLUTAMINE-DEPENDENT NAD + SYNTHETASE"/>
    <property type="match status" value="1"/>
</dbReference>
<feature type="binding site" evidence="7">
    <location>
        <position position="569"/>
    </location>
    <ligand>
        <name>deamido-NAD(+)</name>
        <dbReference type="ChEBI" id="CHEBI:58437"/>
        <note>ligand shared between two neighboring subunits</note>
    </ligand>
</feature>
<dbReference type="Gene3D" id="3.60.110.10">
    <property type="entry name" value="Carbon-nitrogen hydrolase"/>
    <property type="match status" value="1"/>
</dbReference>
<dbReference type="Pfam" id="PF02540">
    <property type="entry name" value="NAD_synthase"/>
    <property type="match status" value="1"/>
</dbReference>
<dbReference type="SUPFAM" id="SSF56317">
    <property type="entry name" value="Carbon-nitrogen hydrolase"/>
    <property type="match status" value="1"/>
</dbReference>
<dbReference type="GO" id="GO:0005524">
    <property type="term" value="F:ATP binding"/>
    <property type="evidence" value="ECO:0007669"/>
    <property type="project" value="UniProtKB-UniRule"/>
</dbReference>
<feature type="domain" description="CN hydrolase" evidence="10">
    <location>
        <begin position="53"/>
        <end position="308"/>
    </location>
</feature>
<dbReference type="PANTHER" id="PTHR23090:SF9">
    <property type="entry name" value="GLUTAMINE-DEPENDENT NAD(+) SYNTHETASE"/>
    <property type="match status" value="1"/>
</dbReference>
<name>A0A0M2UWA8_9BACT</name>
<feature type="active site" description="Nucleophile; for glutaminase activity" evidence="7">
    <location>
        <position position="200"/>
    </location>
</feature>
<evidence type="ECO:0000313" key="11">
    <source>
        <dbReference type="EMBL" id="KKO20112.1"/>
    </source>
</evidence>
<dbReference type="GO" id="GO:0005737">
    <property type="term" value="C:cytoplasm"/>
    <property type="evidence" value="ECO:0007669"/>
    <property type="project" value="InterPro"/>
</dbReference>
<gene>
    <name evidence="7" type="primary">nadE</name>
    <name evidence="11" type="ORF">BROFUL_01187</name>
</gene>
<reference evidence="11 12" key="1">
    <citation type="journal article" date="2013" name="BMC Microbiol.">
        <title>Identification of the type II cytochrome c maturation pathway in anammox bacteria by comparative genomics.</title>
        <authorList>
            <person name="Ferousi C."/>
            <person name="Speth D.R."/>
            <person name="Reimann J."/>
            <person name="Op den Camp H.J."/>
            <person name="Allen J.W."/>
            <person name="Keltjens J.T."/>
            <person name="Jetten M.S."/>
        </authorList>
    </citation>
    <scope>NUCLEOTIDE SEQUENCE [LARGE SCALE GENOMIC DNA]</scope>
    <source>
        <strain evidence="11">RU1</strain>
    </source>
</reference>
<evidence type="ECO:0000256" key="4">
    <source>
        <dbReference type="ARBA" id="ARBA00022741"/>
    </source>
</evidence>
<keyword evidence="6 7" id="KW-0520">NAD</keyword>
<evidence type="ECO:0000256" key="5">
    <source>
        <dbReference type="ARBA" id="ARBA00022840"/>
    </source>
</evidence>
<dbReference type="Pfam" id="PF00795">
    <property type="entry name" value="CN_hydrolase"/>
    <property type="match status" value="1"/>
</dbReference>
<feature type="binding site" evidence="7">
    <location>
        <position position="454"/>
    </location>
    <ligand>
        <name>ATP</name>
        <dbReference type="ChEBI" id="CHEBI:30616"/>
    </ligand>
</feature>
<dbReference type="AlphaFoldDB" id="A0A0M2UWA8"/>
<comment type="caution">
    <text evidence="11">The sequence shown here is derived from an EMBL/GenBank/DDBJ whole genome shotgun (WGS) entry which is preliminary data.</text>
</comment>
<keyword evidence="3 7" id="KW-0436">Ligase</keyword>
<dbReference type="GO" id="GO:0004359">
    <property type="term" value="F:glutaminase activity"/>
    <property type="evidence" value="ECO:0007669"/>
    <property type="project" value="InterPro"/>
</dbReference>
<dbReference type="InterPro" id="IPR014729">
    <property type="entry name" value="Rossmann-like_a/b/a_fold"/>
</dbReference>
<sequence length="598" mass="66794">MMGNDRKFLSISSGAILAIRIKDYKVFNFFSAMKHQKKNLFAKDTLTDYIKSMKIALAQINQTIGDFQRNTEKICSFIERARNLDADLVIFPELAVTGYPPKDFLDIPAFIDDNLRALDKIASYVSGISAVVGFVDRNKRHHGKLVHNAAAFIQDHKIVSVHHKSLLPTYDVFDECRYFEPAHQIVPVKFMDCTLGISICEDIWNDEEFWARPRYEIDPIKNLISQGADVMINVSSSPFAVGKHDTIRLRMLIHDAMKYNVPFVFINQVGGNDDLVFDGNSMIINARGKLIAQASMFQEDLVVADIENPLVQIPPNAYSDIETVHMALTAGLRDYVTKCGFQKVVIGLSGGIDSAVTAALAVGSLSNQNVIGVLMPSQFSSPGSVDDAVRLSRNLGISYKIIPIQDTFETYQKTLETEFQGSSFDITEENLQARIRGNILMALSNKYGYLVLATGNKSELAVGYCTLYGDMSGGLALISDVPKTMVYELARYINREKEIIPQNSITKPPSAELRPNQFDQDSLPPYDVLDGILKAYVEEARGVGEIIRMGFDEKIVREIIRKVNRNEYKRRQAAPGIKVTSKAFGSGRRMPIAHNFLC</sequence>
<feature type="binding site" evidence="7">
    <location>
        <begin position="347"/>
        <end position="354"/>
    </location>
    <ligand>
        <name>ATP</name>
        <dbReference type="ChEBI" id="CHEBI:30616"/>
    </ligand>
</feature>
<dbReference type="HAMAP" id="MF_02090">
    <property type="entry name" value="NadE_glutamine_dep"/>
    <property type="match status" value="1"/>
</dbReference>
<evidence type="ECO:0000256" key="1">
    <source>
        <dbReference type="ARBA" id="ARBA00005188"/>
    </source>
</evidence>
<evidence type="ECO:0000256" key="3">
    <source>
        <dbReference type="ARBA" id="ARBA00022598"/>
    </source>
</evidence>
<keyword evidence="5 7" id="KW-0067">ATP-binding</keyword>
<evidence type="ECO:0000256" key="7">
    <source>
        <dbReference type="HAMAP-Rule" id="MF_02090"/>
    </source>
</evidence>
<dbReference type="PATRIC" id="fig|380242.3.peg.1466"/>
<comment type="caution">
    <text evidence="7">Lacks conserved residue(s) required for the propagation of feature annotation.</text>
</comment>
<protein>
    <recommendedName>
        <fullName evidence="7 8">Glutamine-dependent NAD(+) synthetase</fullName>
        <ecNumber evidence="7 8">6.3.5.1</ecNumber>
    </recommendedName>
    <alternativeName>
        <fullName evidence="7 8">NAD(+) synthase [glutamine-hydrolyzing]</fullName>
    </alternativeName>
</protein>
<dbReference type="NCBIfam" id="TIGR00552">
    <property type="entry name" value="nadE"/>
    <property type="match status" value="1"/>
</dbReference>
<comment type="similarity">
    <text evidence="9">Belongs to the NAD synthetase family.</text>
</comment>
<dbReference type="GO" id="GO:0009435">
    <property type="term" value="P:NAD+ biosynthetic process"/>
    <property type="evidence" value="ECO:0007669"/>
    <property type="project" value="UniProtKB-UniRule"/>
</dbReference>
<comment type="catalytic activity">
    <reaction evidence="7 8">
        <text>deamido-NAD(+) + L-glutamine + ATP + H2O = L-glutamate + AMP + diphosphate + NAD(+) + H(+)</text>
        <dbReference type="Rhea" id="RHEA:24384"/>
        <dbReference type="ChEBI" id="CHEBI:15377"/>
        <dbReference type="ChEBI" id="CHEBI:15378"/>
        <dbReference type="ChEBI" id="CHEBI:29985"/>
        <dbReference type="ChEBI" id="CHEBI:30616"/>
        <dbReference type="ChEBI" id="CHEBI:33019"/>
        <dbReference type="ChEBI" id="CHEBI:57540"/>
        <dbReference type="ChEBI" id="CHEBI:58359"/>
        <dbReference type="ChEBI" id="CHEBI:58437"/>
        <dbReference type="ChEBI" id="CHEBI:456215"/>
        <dbReference type="EC" id="6.3.5.1"/>
    </reaction>
</comment>
<dbReference type="CDD" id="cd07570">
    <property type="entry name" value="GAT_Gln-NAD-synth"/>
    <property type="match status" value="1"/>
</dbReference>
<feature type="binding site" evidence="7">
    <location>
        <position position="430"/>
    </location>
    <ligand>
        <name>deamido-NAD(+)</name>
        <dbReference type="ChEBI" id="CHEBI:58437"/>
        <note>ligand shared between two neighboring subunits</note>
    </ligand>
</feature>
<dbReference type="InterPro" id="IPR003010">
    <property type="entry name" value="C-N_Hydrolase"/>
</dbReference>
<dbReference type="PROSITE" id="PS50263">
    <property type="entry name" value="CN_HYDROLASE"/>
    <property type="match status" value="1"/>
</dbReference>
<evidence type="ECO:0000259" key="10">
    <source>
        <dbReference type="PROSITE" id="PS50263"/>
    </source>
</evidence>
<evidence type="ECO:0000313" key="12">
    <source>
        <dbReference type="Proteomes" id="UP000034954"/>
    </source>
</evidence>
<dbReference type="CDD" id="cd00553">
    <property type="entry name" value="NAD_synthase"/>
    <property type="match status" value="1"/>
</dbReference>
<dbReference type="EC" id="6.3.5.1" evidence="7 8"/>
<dbReference type="InterPro" id="IPR036526">
    <property type="entry name" value="C-N_Hydrolase_sf"/>
</dbReference>
<evidence type="ECO:0000256" key="8">
    <source>
        <dbReference type="PIRNR" id="PIRNR006630"/>
    </source>
</evidence>
<dbReference type="InterPro" id="IPR014445">
    <property type="entry name" value="Gln-dep_NAD_synthase"/>
</dbReference>
<dbReference type="Proteomes" id="UP000034954">
    <property type="component" value="Unassembled WGS sequence"/>
</dbReference>
<dbReference type="PIRSF" id="PIRSF006630">
    <property type="entry name" value="NADS_GAT"/>
    <property type="match status" value="1"/>
</dbReference>
<dbReference type="InterPro" id="IPR022310">
    <property type="entry name" value="NAD/GMP_synthase"/>
</dbReference>
<evidence type="ECO:0000256" key="2">
    <source>
        <dbReference type="ARBA" id="ARBA00007145"/>
    </source>
</evidence>
<feature type="active site" description="Proton acceptor; for glutaminase activity" evidence="7">
    <location>
        <position position="93"/>
    </location>
</feature>
<feature type="binding site" evidence="7">
    <location>
        <position position="170"/>
    </location>
    <ligand>
        <name>L-glutamine</name>
        <dbReference type="ChEBI" id="CHEBI:58359"/>
    </ligand>
</feature>
<dbReference type="NCBIfam" id="NF010588">
    <property type="entry name" value="PRK13981.1"/>
    <property type="match status" value="1"/>
</dbReference>
<keyword evidence="4 7" id="KW-0547">Nucleotide-binding</keyword>
<comment type="similarity">
    <text evidence="2 7 8">In the C-terminal section; belongs to the NAD synthetase family.</text>
</comment>
<proteinExistence type="inferred from homology"/>
<dbReference type="GO" id="GO:0003952">
    <property type="term" value="F:NAD+ synthase (glutamine-hydrolyzing) activity"/>
    <property type="evidence" value="ECO:0007669"/>
    <property type="project" value="UniProtKB-UniRule"/>
</dbReference>
<dbReference type="GO" id="GO:0008795">
    <property type="term" value="F:NAD+ synthase activity"/>
    <property type="evidence" value="ECO:0007669"/>
    <property type="project" value="UniProtKB-UniRule"/>
</dbReference>
<dbReference type="UniPathway" id="UPA00253">
    <property type="reaction ID" value="UER00334"/>
</dbReference>
<dbReference type="EMBL" id="LAQJ01000126">
    <property type="protein sequence ID" value="KKO20112.1"/>
    <property type="molecule type" value="Genomic_DNA"/>
</dbReference>
<accession>A0A0M2UWA8</accession>
<feature type="binding site" evidence="7">
    <location>
        <position position="237"/>
    </location>
    <ligand>
        <name>L-glutamine</name>
        <dbReference type="ChEBI" id="CHEBI:58359"/>
    </ligand>
</feature>
<keyword evidence="12" id="KW-1185">Reference proteome</keyword>
<comment type="pathway">
    <text evidence="1 7 8">Cofactor biosynthesis; NAD(+) biosynthesis; NAD(+) from deamido-NAD(+) (L-Gln route): step 1/1.</text>
</comment>
<organism evidence="11 12">
    <name type="scientific">Candidatus Brocadia fulgida</name>
    <dbReference type="NCBI Taxonomy" id="380242"/>
    <lineage>
        <taxon>Bacteria</taxon>
        <taxon>Pseudomonadati</taxon>
        <taxon>Planctomycetota</taxon>
        <taxon>Candidatus Brocadiia</taxon>
        <taxon>Candidatus Brocadiales</taxon>
        <taxon>Candidatus Brocadiaceae</taxon>
        <taxon>Candidatus Brocadia</taxon>
    </lineage>
</organism>
<feature type="binding site" evidence="7">
    <location>
        <position position="243"/>
    </location>
    <ligand>
        <name>L-glutamine</name>
        <dbReference type="ChEBI" id="CHEBI:58359"/>
    </ligand>
</feature>
<evidence type="ECO:0000256" key="9">
    <source>
        <dbReference type="RuleBase" id="RU003811"/>
    </source>
</evidence>
<dbReference type="InterPro" id="IPR003694">
    <property type="entry name" value="NAD_synthase"/>
</dbReference>